<name>A0ABW1XMX6_9ALTE</name>
<evidence type="ECO:0000256" key="2">
    <source>
        <dbReference type="ARBA" id="ARBA00009474"/>
    </source>
</evidence>
<evidence type="ECO:0000256" key="7">
    <source>
        <dbReference type="ARBA" id="ARBA00022989"/>
    </source>
</evidence>
<dbReference type="EMBL" id="JBHSUS010000001">
    <property type="protein sequence ID" value="MFC6439999.1"/>
    <property type="molecule type" value="Genomic_DNA"/>
</dbReference>
<keyword evidence="8 9" id="KW-0472">Membrane</keyword>
<organism evidence="10 11">
    <name type="scientific">Pseudobowmanella zhangzhouensis</name>
    <dbReference type="NCBI Taxonomy" id="1537679"/>
    <lineage>
        <taxon>Bacteria</taxon>
        <taxon>Pseudomonadati</taxon>
        <taxon>Pseudomonadota</taxon>
        <taxon>Gammaproteobacteria</taxon>
        <taxon>Alteromonadales</taxon>
        <taxon>Alteromonadaceae</taxon>
    </lineage>
</organism>
<keyword evidence="11" id="KW-1185">Reference proteome</keyword>
<evidence type="ECO:0000313" key="11">
    <source>
        <dbReference type="Proteomes" id="UP001596364"/>
    </source>
</evidence>
<evidence type="ECO:0000256" key="3">
    <source>
        <dbReference type="ARBA" id="ARBA00018831"/>
    </source>
</evidence>
<evidence type="ECO:0000256" key="8">
    <source>
        <dbReference type="ARBA" id="ARBA00023136"/>
    </source>
</evidence>
<dbReference type="InterPro" id="IPR007334">
    <property type="entry name" value="UPF0208"/>
</dbReference>
<protein>
    <recommendedName>
        <fullName evidence="3">UPF0208 membrane protein YfbV</fullName>
    </recommendedName>
</protein>
<sequence length="147" mass="16864">MTHPQSSILREGQDYMDIWPVRRELYAMFPECRIISATRFSIKIAPPIAVSLLVAQYLFAGIDALVPMLAVAAFVLSLPVQGLIWLGVRARQPLPPATRNWFYQIKQKMRGAGEFSANNGQPRYRELAQLLDRAFNHMDKAFTEHWF</sequence>
<feature type="transmembrane region" description="Helical" evidence="9">
    <location>
        <begin position="40"/>
        <end position="59"/>
    </location>
</feature>
<evidence type="ECO:0000256" key="6">
    <source>
        <dbReference type="ARBA" id="ARBA00022692"/>
    </source>
</evidence>
<keyword evidence="5" id="KW-0997">Cell inner membrane</keyword>
<comment type="subcellular location">
    <subcellularLocation>
        <location evidence="1">Cell inner membrane</location>
        <topology evidence="1">Multi-pass membrane protein</topology>
    </subcellularLocation>
</comment>
<evidence type="ECO:0000256" key="9">
    <source>
        <dbReference type="SAM" id="Phobius"/>
    </source>
</evidence>
<feature type="transmembrane region" description="Helical" evidence="9">
    <location>
        <begin position="65"/>
        <end position="86"/>
    </location>
</feature>
<evidence type="ECO:0000313" key="10">
    <source>
        <dbReference type="EMBL" id="MFC6439999.1"/>
    </source>
</evidence>
<accession>A0ABW1XMX6</accession>
<reference evidence="11" key="1">
    <citation type="journal article" date="2019" name="Int. J. Syst. Evol. Microbiol.">
        <title>The Global Catalogue of Microorganisms (GCM) 10K type strain sequencing project: providing services to taxonomists for standard genome sequencing and annotation.</title>
        <authorList>
            <consortium name="The Broad Institute Genomics Platform"/>
            <consortium name="The Broad Institute Genome Sequencing Center for Infectious Disease"/>
            <person name="Wu L."/>
            <person name="Ma J."/>
        </authorList>
    </citation>
    <scope>NUCLEOTIDE SEQUENCE [LARGE SCALE GENOMIC DNA]</scope>
    <source>
        <strain evidence="11">CGMCC 1.16031</strain>
    </source>
</reference>
<dbReference type="RefSeq" id="WP_131256878.1">
    <property type="nucleotide sequence ID" value="NZ_JBHSUS010000001.1"/>
</dbReference>
<keyword evidence="7 9" id="KW-1133">Transmembrane helix</keyword>
<dbReference type="Proteomes" id="UP001596364">
    <property type="component" value="Unassembled WGS sequence"/>
</dbReference>
<proteinExistence type="inferred from homology"/>
<gene>
    <name evidence="10" type="primary">yfbV</name>
    <name evidence="10" type="ORF">ACFP85_07550</name>
</gene>
<keyword evidence="4" id="KW-1003">Cell membrane</keyword>
<dbReference type="Pfam" id="PF04217">
    <property type="entry name" value="DUF412"/>
    <property type="match status" value="1"/>
</dbReference>
<comment type="caution">
    <text evidence="10">The sequence shown here is derived from an EMBL/GenBank/DDBJ whole genome shotgun (WGS) entry which is preliminary data.</text>
</comment>
<evidence type="ECO:0000256" key="1">
    <source>
        <dbReference type="ARBA" id="ARBA00004429"/>
    </source>
</evidence>
<dbReference type="NCBIfam" id="NF002493">
    <property type="entry name" value="PRK01816.1"/>
    <property type="match status" value="1"/>
</dbReference>
<comment type="similarity">
    <text evidence="2">Belongs to the UPF0208 family.</text>
</comment>
<keyword evidence="6 9" id="KW-0812">Transmembrane</keyword>
<evidence type="ECO:0000256" key="4">
    <source>
        <dbReference type="ARBA" id="ARBA00022475"/>
    </source>
</evidence>
<evidence type="ECO:0000256" key="5">
    <source>
        <dbReference type="ARBA" id="ARBA00022519"/>
    </source>
</evidence>